<dbReference type="KEGG" id="bca:BCE_5084"/>
<accession>Q72YD7</accession>
<dbReference type="CDD" id="cd05403">
    <property type="entry name" value="NT_KNTase_like"/>
    <property type="match status" value="1"/>
</dbReference>
<dbReference type="SUPFAM" id="SSF81301">
    <property type="entry name" value="Nucleotidyltransferase"/>
    <property type="match status" value="1"/>
</dbReference>
<dbReference type="InterPro" id="IPR043519">
    <property type="entry name" value="NT_sf"/>
</dbReference>
<dbReference type="EMBL" id="AE017194">
    <property type="protein sequence ID" value="AAS43985.1"/>
    <property type="molecule type" value="Genomic_DNA"/>
</dbReference>
<evidence type="ECO:0000313" key="5">
    <source>
        <dbReference type="Proteomes" id="UP000002527"/>
    </source>
</evidence>
<organism evidence="4 5">
    <name type="scientific">Bacillus cereus (strain ATCC 10987 / NRS 248)</name>
    <dbReference type="NCBI Taxonomy" id="222523"/>
    <lineage>
        <taxon>Bacteria</taxon>
        <taxon>Bacillati</taxon>
        <taxon>Bacillota</taxon>
        <taxon>Bacilli</taxon>
        <taxon>Bacillales</taxon>
        <taxon>Bacillaceae</taxon>
        <taxon>Bacillus</taxon>
        <taxon>Bacillus cereus group</taxon>
    </lineage>
</organism>
<protein>
    <submittedName>
        <fullName evidence="4">Nucleotidyltransferase domain protein</fullName>
    </submittedName>
</protein>
<feature type="domain" description="Adenylyltransferase AadA C-terminal" evidence="3">
    <location>
        <begin position="214"/>
        <end position="267"/>
    </location>
</feature>
<sequence>MFTKKSRNIYKAGSLCEFAKAFFIGGIDVENVVKHALLKEVEQLMEQYIGGLKEIFLDEKIVGVYIYGSIALGAFHAETSDVDFVTVISDPVNEAEKQQLVELHKKLSGSTLGKRMDGMYIPLADLGKYNDEMNEYVYCADGKANIGHWDINAVTWWTLKNQGITVIGKEAEDLSFQIRWDDVVNTMKYNVEQYWSGKAKQPYLFFIEEWVESAVVTMGRILYTLDHKTIVSKDRGLQYLLEHSSEEWGPLLKEVERIRQNPKEKRMLSRWRRADMTKRFLLHLIETCRGKWTIQ</sequence>
<dbReference type="GO" id="GO:0016779">
    <property type="term" value="F:nucleotidyltransferase activity"/>
    <property type="evidence" value="ECO:0007669"/>
    <property type="project" value="InterPro"/>
</dbReference>
<gene>
    <name evidence="4" type="ordered locus">BCE_5084</name>
</gene>
<dbReference type="AlphaFoldDB" id="Q72YD7"/>
<dbReference type="HOGENOM" id="CLU_082941_0_0_9"/>
<dbReference type="InterPro" id="IPR025184">
    <property type="entry name" value="AadA_C"/>
</dbReference>
<evidence type="ECO:0000259" key="2">
    <source>
        <dbReference type="Pfam" id="PF01909"/>
    </source>
</evidence>
<feature type="domain" description="Polymerase nucleotidyl transferase" evidence="2">
    <location>
        <begin position="52"/>
        <end position="107"/>
    </location>
</feature>
<dbReference type="InterPro" id="IPR002934">
    <property type="entry name" value="Polymerase_NTP_transf_dom"/>
</dbReference>
<name>Q72YD7_BACC1</name>
<dbReference type="Pfam" id="PF13427">
    <property type="entry name" value="AadA_C"/>
    <property type="match status" value="1"/>
</dbReference>
<dbReference type="Proteomes" id="UP000002527">
    <property type="component" value="Chromosome"/>
</dbReference>
<dbReference type="Gene3D" id="3.30.460.10">
    <property type="entry name" value="Beta Polymerase, domain 2"/>
    <property type="match status" value="1"/>
</dbReference>
<proteinExistence type="predicted"/>
<dbReference type="Pfam" id="PF01909">
    <property type="entry name" value="NTP_transf_2"/>
    <property type="match status" value="1"/>
</dbReference>
<evidence type="ECO:0000313" key="4">
    <source>
        <dbReference type="EMBL" id="AAS43985.1"/>
    </source>
</evidence>
<evidence type="ECO:0000256" key="1">
    <source>
        <dbReference type="ARBA" id="ARBA00022679"/>
    </source>
</evidence>
<evidence type="ECO:0000259" key="3">
    <source>
        <dbReference type="Pfam" id="PF13427"/>
    </source>
</evidence>
<reference evidence="4 5" key="1">
    <citation type="journal article" date="2004" name="Nucleic Acids Res.">
        <title>The genome sequence of Bacillus cereus ATCC 10987 reveals metabolic adaptations and a large plasmid related to Bacillus anthracis pXO1.</title>
        <authorList>
            <person name="Rasko D.A."/>
            <person name="Ravel J."/>
            <person name="Okstad O.A."/>
            <person name="Helgason E."/>
            <person name="Cer R.Z."/>
            <person name="Jiang L."/>
            <person name="Shores K.A."/>
            <person name="Fouts D.E."/>
            <person name="Tourasse N.J."/>
            <person name="Angiuoli S.V."/>
            <person name="Kolonay J."/>
            <person name="Nelson W.C."/>
            <person name="Kolsto A.-B."/>
            <person name="Fraser C.M."/>
            <person name="Read T.D."/>
        </authorList>
    </citation>
    <scope>NUCLEOTIDE SEQUENCE [LARGE SCALE GENOMIC DNA]</scope>
    <source>
        <strain evidence="5">ATCC 10987 / NRS 248</strain>
    </source>
</reference>
<keyword evidence="1 4" id="KW-0808">Transferase</keyword>